<reference evidence="3" key="1">
    <citation type="submission" date="2022-11" db="UniProtKB">
        <authorList>
            <consortium name="WormBaseParasite"/>
        </authorList>
    </citation>
    <scope>IDENTIFICATION</scope>
</reference>
<dbReference type="InterPro" id="IPR018625">
    <property type="entry name" value="Pet100"/>
</dbReference>
<protein>
    <submittedName>
        <fullName evidence="3">Protein PET100 homolog, mitochondrial</fullName>
    </submittedName>
</protein>
<keyword evidence="1" id="KW-0472">Membrane</keyword>
<keyword evidence="1" id="KW-1133">Transmembrane helix</keyword>
<evidence type="ECO:0000256" key="1">
    <source>
        <dbReference type="SAM" id="Phobius"/>
    </source>
</evidence>
<proteinExistence type="predicted"/>
<organism evidence="2 3">
    <name type="scientific">Romanomermis culicivorax</name>
    <name type="common">Nematode worm</name>
    <dbReference type="NCBI Taxonomy" id="13658"/>
    <lineage>
        <taxon>Eukaryota</taxon>
        <taxon>Metazoa</taxon>
        <taxon>Ecdysozoa</taxon>
        <taxon>Nematoda</taxon>
        <taxon>Enoplea</taxon>
        <taxon>Dorylaimia</taxon>
        <taxon>Mermithida</taxon>
        <taxon>Mermithoidea</taxon>
        <taxon>Mermithidae</taxon>
        <taxon>Romanomermis</taxon>
    </lineage>
</organism>
<keyword evidence="2" id="KW-1185">Reference proteome</keyword>
<dbReference type="GO" id="GO:0005739">
    <property type="term" value="C:mitochondrion"/>
    <property type="evidence" value="ECO:0007669"/>
    <property type="project" value="InterPro"/>
</dbReference>
<sequence length="89" mass="11075">MIGSWALESFKFALYVTFPITFYWYYNRPSMYEEQLRERMEEIERRVDPNVQGMINKYADERRRKELNDWERKHAEMQRIREEMNAAGQ</sequence>
<dbReference type="GO" id="GO:0033617">
    <property type="term" value="P:mitochondrial respiratory chain complex IV assembly"/>
    <property type="evidence" value="ECO:0007669"/>
    <property type="project" value="InterPro"/>
</dbReference>
<dbReference type="AlphaFoldDB" id="A0A915KFX4"/>
<accession>A0A915KFX4</accession>
<feature type="transmembrane region" description="Helical" evidence="1">
    <location>
        <begin position="12"/>
        <end position="27"/>
    </location>
</feature>
<evidence type="ECO:0000313" key="2">
    <source>
        <dbReference type="Proteomes" id="UP000887565"/>
    </source>
</evidence>
<dbReference type="Pfam" id="PF09803">
    <property type="entry name" value="Pet100"/>
    <property type="match status" value="1"/>
</dbReference>
<dbReference type="Proteomes" id="UP000887565">
    <property type="component" value="Unplaced"/>
</dbReference>
<keyword evidence="1" id="KW-0812">Transmembrane</keyword>
<dbReference type="WBParaSite" id="nRc.2.0.1.t37718-RA">
    <property type="protein sequence ID" value="nRc.2.0.1.t37718-RA"/>
    <property type="gene ID" value="nRc.2.0.1.g37718"/>
</dbReference>
<name>A0A915KFX4_ROMCU</name>
<evidence type="ECO:0000313" key="3">
    <source>
        <dbReference type="WBParaSite" id="nRc.2.0.1.t37718-RA"/>
    </source>
</evidence>